<evidence type="ECO:0000313" key="3">
    <source>
        <dbReference type="EMBL" id="MFC3227177.1"/>
    </source>
</evidence>
<evidence type="ECO:0000313" key="4">
    <source>
        <dbReference type="Proteomes" id="UP001595528"/>
    </source>
</evidence>
<keyword evidence="1" id="KW-0489">Methyltransferase</keyword>
<protein>
    <submittedName>
        <fullName evidence="3">Cephalosporin hydroxylase family protein</fullName>
    </submittedName>
</protein>
<name>A0ABV7KYV4_9PROT</name>
<dbReference type="Gene3D" id="3.40.50.150">
    <property type="entry name" value="Vaccinia Virus protein VP39"/>
    <property type="match status" value="1"/>
</dbReference>
<reference evidence="4" key="1">
    <citation type="journal article" date="2019" name="Int. J. Syst. Evol. Microbiol.">
        <title>The Global Catalogue of Microorganisms (GCM) 10K type strain sequencing project: providing services to taxonomists for standard genome sequencing and annotation.</title>
        <authorList>
            <consortium name="The Broad Institute Genomics Platform"/>
            <consortium name="The Broad Institute Genome Sequencing Center for Infectious Disease"/>
            <person name="Wu L."/>
            <person name="Ma J."/>
        </authorList>
    </citation>
    <scope>NUCLEOTIDE SEQUENCE [LARGE SCALE GENOMIC DNA]</scope>
    <source>
        <strain evidence="4">KCTC 42964</strain>
    </source>
</reference>
<dbReference type="RefSeq" id="WP_379899338.1">
    <property type="nucleotide sequence ID" value="NZ_JBHRTR010000020.1"/>
</dbReference>
<dbReference type="SUPFAM" id="SSF53335">
    <property type="entry name" value="S-adenosyl-L-methionine-dependent methyltransferases"/>
    <property type="match status" value="1"/>
</dbReference>
<evidence type="ECO:0000256" key="1">
    <source>
        <dbReference type="ARBA" id="ARBA00022603"/>
    </source>
</evidence>
<dbReference type="PANTHER" id="PTHR40048">
    <property type="entry name" value="RHAMNOSYL O-METHYLTRANSFERASE"/>
    <property type="match status" value="1"/>
</dbReference>
<comment type="caution">
    <text evidence="3">The sequence shown here is derived from an EMBL/GenBank/DDBJ whole genome shotgun (WGS) entry which is preliminary data.</text>
</comment>
<proteinExistence type="predicted"/>
<dbReference type="EMBL" id="JBHRTR010000020">
    <property type="protein sequence ID" value="MFC3227177.1"/>
    <property type="molecule type" value="Genomic_DNA"/>
</dbReference>
<keyword evidence="4" id="KW-1185">Reference proteome</keyword>
<gene>
    <name evidence="3" type="ORF">ACFOGJ_08055</name>
</gene>
<keyword evidence="2" id="KW-0808">Transferase</keyword>
<dbReference type="Pfam" id="PF04989">
    <property type="entry name" value="RMNT_CmcI"/>
    <property type="match status" value="1"/>
</dbReference>
<organism evidence="3 4">
    <name type="scientific">Marinibaculum pumilum</name>
    <dbReference type="NCBI Taxonomy" id="1766165"/>
    <lineage>
        <taxon>Bacteria</taxon>
        <taxon>Pseudomonadati</taxon>
        <taxon>Pseudomonadota</taxon>
        <taxon>Alphaproteobacteria</taxon>
        <taxon>Rhodospirillales</taxon>
        <taxon>Rhodospirillaceae</taxon>
        <taxon>Marinibaculum</taxon>
    </lineage>
</organism>
<evidence type="ECO:0000256" key="2">
    <source>
        <dbReference type="ARBA" id="ARBA00022679"/>
    </source>
</evidence>
<sequence>MKIEIDTDAKSLTVDGKALDLYGREAYDLVADLWMKTSWNQKYSYTFTWMGRPIIQHPEDMIRTAEVIYRLRPDVIIETGIAHGGSLIYYASLFKAMGHDGRVVGVDIEIRPHNRAALEAHELKPMITLIEGDSAAKEIVDKAAEAIRPGDTVLVILDSNHTKGHVAKELQAYHHLVTPGSYIVATDGLMEVLHDVPRGHPEWKDDNPAAAAREFAAAHPEFEIVQPEWDFNESDLDRNLTGWPDAWLRRKA</sequence>
<dbReference type="InterPro" id="IPR029063">
    <property type="entry name" value="SAM-dependent_MTases_sf"/>
</dbReference>
<accession>A0ABV7KYV4</accession>
<dbReference type="InterPro" id="IPR007072">
    <property type="entry name" value="RNMT_CmcI"/>
</dbReference>
<dbReference type="PANTHER" id="PTHR40048:SF1">
    <property type="entry name" value="RHAMNOSYL O-METHYLTRANSFERASE"/>
    <property type="match status" value="1"/>
</dbReference>
<dbReference type="Proteomes" id="UP001595528">
    <property type="component" value="Unassembled WGS sequence"/>
</dbReference>